<sequence>MFLRNDSDTGKVIVDPFRSLSRLKQLVIGKKTREDHPQVMNAAVRLYADAANAKTKLENGFDLSDYDERALKFAYDYSEKLLAIDVNIEITQMLDTAWELFAKYFSKEEVAIKSELVEKYWPKTE</sequence>
<accession>K1SV69</accession>
<organism evidence="5">
    <name type="scientific">human gut metagenome</name>
    <dbReference type="NCBI Taxonomy" id="408170"/>
    <lineage>
        <taxon>unclassified sequences</taxon>
        <taxon>metagenomes</taxon>
        <taxon>organismal metagenomes</taxon>
    </lineage>
</organism>
<keyword evidence="2" id="KW-0813">Transport</keyword>
<dbReference type="GO" id="GO:0006811">
    <property type="term" value="P:monoatomic ion transport"/>
    <property type="evidence" value="ECO:0007669"/>
    <property type="project" value="UniProtKB-KW"/>
</dbReference>
<dbReference type="Gene3D" id="3.40.50.12240">
    <property type="match status" value="1"/>
</dbReference>
<protein>
    <submittedName>
        <fullName evidence="5">V-type ATP synthase subunit B</fullName>
    </submittedName>
</protein>
<dbReference type="InterPro" id="IPR022879">
    <property type="entry name" value="V-ATPase_su_B/beta"/>
</dbReference>
<proteinExistence type="inferred from homology"/>
<evidence type="ECO:0000256" key="3">
    <source>
        <dbReference type="ARBA" id="ARBA00023065"/>
    </source>
</evidence>
<evidence type="ECO:0000256" key="1">
    <source>
        <dbReference type="ARBA" id="ARBA00008936"/>
    </source>
</evidence>
<dbReference type="AlphaFoldDB" id="K1SV69"/>
<comment type="caution">
    <text evidence="5">The sequence shown here is derived from an EMBL/GenBank/DDBJ whole genome shotgun (WGS) entry which is preliminary data.</text>
</comment>
<keyword evidence="3" id="KW-0406">Ion transport</keyword>
<name>K1SV69_9ZZZZ</name>
<evidence type="ECO:0000256" key="2">
    <source>
        <dbReference type="ARBA" id="ARBA00022448"/>
    </source>
</evidence>
<gene>
    <name evidence="5" type="ORF">OBE_13763</name>
</gene>
<dbReference type="InterPro" id="IPR055190">
    <property type="entry name" value="ATP-synt_VA_C"/>
</dbReference>
<reference evidence="5" key="1">
    <citation type="journal article" date="2013" name="Environ. Microbiol.">
        <title>Microbiota from the distal guts of lean and obese adolescents exhibit partial functional redundancy besides clear differences in community structure.</title>
        <authorList>
            <person name="Ferrer M."/>
            <person name="Ruiz A."/>
            <person name="Lanza F."/>
            <person name="Haange S.B."/>
            <person name="Oberbach A."/>
            <person name="Till H."/>
            <person name="Bargiela R."/>
            <person name="Campoy C."/>
            <person name="Segura M.T."/>
            <person name="Richter M."/>
            <person name="von Bergen M."/>
            <person name="Seifert J."/>
            <person name="Suarez A."/>
        </authorList>
    </citation>
    <scope>NUCLEOTIDE SEQUENCE</scope>
</reference>
<dbReference type="PANTHER" id="PTHR43389:SF4">
    <property type="entry name" value="V-TYPE PROTON ATPASE SUBUNIT B"/>
    <property type="match status" value="1"/>
</dbReference>
<feature type="domain" description="ATP synthase A/B type C-terminal" evidence="4">
    <location>
        <begin position="30"/>
        <end position="120"/>
    </location>
</feature>
<dbReference type="PANTHER" id="PTHR43389">
    <property type="entry name" value="V-TYPE PROTON ATPASE SUBUNIT B"/>
    <property type="match status" value="1"/>
</dbReference>
<comment type="similarity">
    <text evidence="1">Belongs to the ATPase alpha/beta chains family.</text>
</comment>
<dbReference type="EMBL" id="AJWZ01009502">
    <property type="protein sequence ID" value="EKC51131.1"/>
    <property type="molecule type" value="Genomic_DNA"/>
</dbReference>
<dbReference type="Pfam" id="PF22919">
    <property type="entry name" value="ATP-synt_VA_C"/>
    <property type="match status" value="1"/>
</dbReference>
<evidence type="ECO:0000313" key="5">
    <source>
        <dbReference type="EMBL" id="EKC51131.1"/>
    </source>
</evidence>
<evidence type="ECO:0000259" key="4">
    <source>
        <dbReference type="Pfam" id="PF22919"/>
    </source>
</evidence>